<dbReference type="Gene3D" id="1.20.1280.50">
    <property type="match status" value="1"/>
</dbReference>
<evidence type="ECO:0000259" key="3">
    <source>
        <dbReference type="PROSITE" id="PS50181"/>
    </source>
</evidence>
<dbReference type="InterPro" id="IPR001810">
    <property type="entry name" value="F-box_dom"/>
</dbReference>
<dbReference type="OrthoDB" id="2117972at2759"/>
<dbReference type="SUPFAM" id="SSF81383">
    <property type="entry name" value="F-box domain"/>
    <property type="match status" value="1"/>
</dbReference>
<dbReference type="RefSeq" id="XP_033461860.1">
    <property type="nucleotide sequence ID" value="XM_033602167.1"/>
</dbReference>
<name>A0A6J3MB11_9PEZI</name>
<sequence length="512" mass="57750">MEPSSTRTEAELEQFRQQWREEVSARNKKPTSSREAIKAQDKAAQPAKQRPVQAATASTAKRKDVDYSEELEPRAYHDLPDKEDQLKLGVEGQAHDRNDAFREPESALEHYERAVERETQGNLGESMKHYRIAFKLDDAVDQAYKRKHFPDSSFVKPKLTQNDPSSLTSTAAQRSESSIPATLLQLIEDFSSLRIEPPEPPTDASPPERCALGELPEEILSQILQRLAIVDVASFARTARVCKRLAYLVMTEESIWKRVATGSEFGFGAMCYDFACGINGGPLINEPDYDPTLSFYTSDSSKTLATASESFPLTTAETLLQTSYASSWRQLFRSRPRIRFGGCYISTVNYTRAGANSTNTLTWGAPVHVVTYFRYLRFFRDGSCISLLTTSEPVDVVHHLTRANLHAHHSTGSMLPNAVMKDALRGRWRLSSLKHDGHEGELFVETQGANLKYTYHLHLALTHAGKGARNNKLAWKGFWSKHRMTDDVAEFALRNDRAFYWSRVKSYGIKGE</sequence>
<evidence type="ECO:0000313" key="5">
    <source>
        <dbReference type="RefSeq" id="XP_033461860.1"/>
    </source>
</evidence>
<dbReference type="InterPro" id="IPR045464">
    <property type="entry name" value="Hrt3/FBXO9_C"/>
</dbReference>
<reference evidence="5" key="1">
    <citation type="submission" date="2020-01" db="EMBL/GenBank/DDBJ databases">
        <authorList>
            <consortium name="DOE Joint Genome Institute"/>
            <person name="Haridas S."/>
            <person name="Albert R."/>
            <person name="Binder M."/>
            <person name="Bloem J."/>
            <person name="Labutti K."/>
            <person name="Salamov A."/>
            <person name="Andreopoulos B."/>
            <person name="Baker S.E."/>
            <person name="Barry K."/>
            <person name="Bills G."/>
            <person name="Bluhm B.H."/>
            <person name="Cannon C."/>
            <person name="Castanera R."/>
            <person name="Culley D.E."/>
            <person name="Daum C."/>
            <person name="Ezra D."/>
            <person name="Gonzalez J.B."/>
            <person name="Henrissat B."/>
            <person name="Kuo A."/>
            <person name="Liang C."/>
            <person name="Lipzen A."/>
            <person name="Lutzoni F."/>
            <person name="Magnuson J."/>
            <person name="Mondo S."/>
            <person name="Nolan M."/>
            <person name="Ohm R."/>
            <person name="Pangilinan J."/>
            <person name="Park H.-J."/>
            <person name="Ramirez L."/>
            <person name="Alfaro M."/>
            <person name="Sun H."/>
            <person name="Tritt A."/>
            <person name="Yoshinaga Y."/>
            <person name="Zwiers L.-H."/>
            <person name="Turgeon B.G."/>
            <person name="Goodwin S.B."/>
            <person name="Spatafora J.W."/>
            <person name="Crous P.W."/>
            <person name="Grigoriev I.V."/>
        </authorList>
    </citation>
    <scope>NUCLEOTIDE SEQUENCE</scope>
    <source>
        <strain evidence="5">CBS 342.82</strain>
    </source>
</reference>
<accession>A0A6J3MB11</accession>
<organism evidence="5">
    <name type="scientific">Dissoconium aciculare CBS 342.82</name>
    <dbReference type="NCBI Taxonomy" id="1314786"/>
    <lineage>
        <taxon>Eukaryota</taxon>
        <taxon>Fungi</taxon>
        <taxon>Dikarya</taxon>
        <taxon>Ascomycota</taxon>
        <taxon>Pezizomycotina</taxon>
        <taxon>Dothideomycetes</taxon>
        <taxon>Dothideomycetidae</taxon>
        <taxon>Mycosphaerellales</taxon>
        <taxon>Dissoconiaceae</taxon>
        <taxon>Dissoconium</taxon>
    </lineage>
</organism>
<reference evidence="5" key="3">
    <citation type="submission" date="2025-08" db="UniProtKB">
        <authorList>
            <consortium name="RefSeq"/>
        </authorList>
    </citation>
    <scope>IDENTIFICATION</scope>
    <source>
        <strain evidence="5">CBS 342.82</strain>
    </source>
</reference>
<evidence type="ECO:0000256" key="1">
    <source>
        <dbReference type="ARBA" id="ARBA00022786"/>
    </source>
</evidence>
<feature type="domain" description="F-box" evidence="3">
    <location>
        <begin position="209"/>
        <end position="259"/>
    </location>
</feature>
<dbReference type="GO" id="GO:0019005">
    <property type="term" value="C:SCF ubiquitin ligase complex"/>
    <property type="evidence" value="ECO:0007669"/>
    <property type="project" value="TreeGrafter"/>
</dbReference>
<dbReference type="InterPro" id="IPR036047">
    <property type="entry name" value="F-box-like_dom_sf"/>
</dbReference>
<dbReference type="PROSITE" id="PS50181">
    <property type="entry name" value="FBOX"/>
    <property type="match status" value="1"/>
</dbReference>
<dbReference type="PANTHER" id="PTHR12874:SF9">
    <property type="entry name" value="F-BOX ONLY PROTEIN 48"/>
    <property type="match status" value="1"/>
</dbReference>
<dbReference type="GeneID" id="54359967"/>
<evidence type="ECO:0000313" key="4">
    <source>
        <dbReference type="Proteomes" id="UP000504637"/>
    </source>
</evidence>
<feature type="compositionally biased region" description="Basic and acidic residues" evidence="2">
    <location>
        <begin position="8"/>
        <end position="25"/>
    </location>
</feature>
<feature type="region of interest" description="Disordered" evidence="2">
    <location>
        <begin position="1"/>
        <end position="84"/>
    </location>
</feature>
<feature type="compositionally biased region" description="Basic and acidic residues" evidence="2">
    <location>
        <begin position="61"/>
        <end position="84"/>
    </location>
</feature>
<feature type="compositionally biased region" description="Polar residues" evidence="2">
    <location>
        <begin position="159"/>
        <end position="176"/>
    </location>
</feature>
<reference evidence="5" key="2">
    <citation type="submission" date="2020-04" db="EMBL/GenBank/DDBJ databases">
        <authorList>
            <consortium name="NCBI Genome Project"/>
        </authorList>
    </citation>
    <scope>NUCLEOTIDE SEQUENCE</scope>
    <source>
        <strain evidence="5">CBS 342.82</strain>
    </source>
</reference>
<evidence type="ECO:0000256" key="2">
    <source>
        <dbReference type="SAM" id="MobiDB-lite"/>
    </source>
</evidence>
<dbReference type="Pfam" id="PF19270">
    <property type="entry name" value="FBO_C"/>
    <property type="match status" value="1"/>
</dbReference>
<keyword evidence="1" id="KW-0833">Ubl conjugation pathway</keyword>
<dbReference type="AlphaFoldDB" id="A0A6J3MB11"/>
<proteinExistence type="predicted"/>
<gene>
    <name evidence="5" type="ORF">K489DRAFT_333158</name>
</gene>
<dbReference type="PANTHER" id="PTHR12874">
    <property type="entry name" value="F-BOX ONLY PROTEIN 48-RELATED"/>
    <property type="match status" value="1"/>
</dbReference>
<feature type="region of interest" description="Disordered" evidence="2">
    <location>
        <begin position="153"/>
        <end position="176"/>
    </location>
</feature>
<keyword evidence="4" id="KW-1185">Reference proteome</keyword>
<dbReference type="Proteomes" id="UP000504637">
    <property type="component" value="Unplaced"/>
</dbReference>
<dbReference type="GO" id="GO:0005737">
    <property type="term" value="C:cytoplasm"/>
    <property type="evidence" value="ECO:0007669"/>
    <property type="project" value="TreeGrafter"/>
</dbReference>
<dbReference type="Pfam" id="PF12937">
    <property type="entry name" value="F-box-like"/>
    <property type="match status" value="1"/>
</dbReference>
<dbReference type="GO" id="GO:0031146">
    <property type="term" value="P:SCF-dependent proteasomal ubiquitin-dependent protein catabolic process"/>
    <property type="evidence" value="ECO:0007669"/>
    <property type="project" value="TreeGrafter"/>
</dbReference>
<protein>
    <recommendedName>
        <fullName evidence="3">F-box domain-containing protein</fullName>
    </recommendedName>
</protein>